<dbReference type="GO" id="GO:0005737">
    <property type="term" value="C:cytoplasm"/>
    <property type="evidence" value="ECO:0007669"/>
    <property type="project" value="TreeGrafter"/>
</dbReference>
<accession>A0A9P6GZ56</accession>
<evidence type="ECO:0000313" key="3">
    <source>
        <dbReference type="EMBL" id="KAF9761580.1"/>
    </source>
</evidence>
<dbReference type="InterPro" id="IPR032675">
    <property type="entry name" value="LRR_dom_sf"/>
</dbReference>
<dbReference type="AlphaFoldDB" id="A0A9P6GZ56"/>
<dbReference type="Proteomes" id="UP000740883">
    <property type="component" value="Unassembled WGS sequence"/>
</dbReference>
<keyword evidence="1" id="KW-0433">Leucine-rich repeat</keyword>
<dbReference type="InterPro" id="IPR001611">
    <property type="entry name" value="Leu-rich_rpt"/>
</dbReference>
<reference evidence="3 4" key="1">
    <citation type="journal article" date="2020" name="Genome Biol. Evol.">
        <title>Comparative genomics of strictly vertically transmitted, feminizing microsporidia endosymbionts of amphipod crustaceans.</title>
        <authorList>
            <person name="Cormier A."/>
            <person name="Chebbi M.A."/>
            <person name="Giraud I."/>
            <person name="Wattier R."/>
            <person name="Teixeira M."/>
            <person name="Gilbert C."/>
            <person name="Rigaud T."/>
            <person name="Cordaux R."/>
        </authorList>
    </citation>
    <scope>NUCLEOTIDE SEQUENCE [LARGE SCALE GENOMIC DNA]</scope>
    <source>
        <strain evidence="3 4">Ou3-Ou53</strain>
    </source>
</reference>
<name>A0A9P6GZ56_9MICR</name>
<organism evidence="3 4">
    <name type="scientific">Nosema granulosis</name>
    <dbReference type="NCBI Taxonomy" id="83296"/>
    <lineage>
        <taxon>Eukaryota</taxon>
        <taxon>Fungi</taxon>
        <taxon>Fungi incertae sedis</taxon>
        <taxon>Microsporidia</taxon>
        <taxon>Nosematidae</taxon>
        <taxon>Nosema</taxon>
    </lineage>
</organism>
<sequence length="789" mass="90884">MRINTEVISKKNASTLLGMKISHKFKKKVVRVDSHTIKYRVVFISNINGYSISAPVTYNCISSIFIKTEGILEKIEQYGEVYLAKGRKLFRLLYEDHVFDKCMYYDPKSKPREDSSGVFDQKIPYATFKMASSSAIFVFHCTRSTFFTTCSNIKKLVIKHSFVQSVCLEDLKDLNHLDLSHNYLENINLSRKIHYCNLSFNNLSSTPNISANNLNLSHNFIVFFYSENIFQVLNLQNNPLKVLAASGKVVNVSNTKIRNLFCKGVKKLICCNNWNVSLLCTEDIVYLNMNNCNIQNLRIVQGSLKVVKLRNNKMDRLPRLGYLEHLDLSGNNIKYLSKYTAASLNISRNPLKYVLDSNSYTNVDLTYTANFNNLQTAVKTKHPKKKSHDFKMVYKLSINIPRFIFGKFFFVVALNRRINFESLVATSLSRVESKISNTDFFYEFVNAFESVLTENLCRPVFYAVMVEESKICIQAVNFSVVFSSFAVHKIIERRKIYLFENIGEWRIFPILGCTEFIRQKSDAVGGAIDILSFMDMSCLYTKQLEIFNNTDLYKECTRGFNVDYEVCLGPKCNIEPCNDSTSQHLLNETGSYIPTYNINTCSIPYLKYLNTDFSDSLPVPCLNEISEDFLRVHDTNTFIFLKFNTDRHKDCINIAPLNHIIGTLCKIFQVILFEQHDYQCGVFLGFNRFQGLIFAMYVHKILSYKGIRLSIGVVCGDYSLRWSLMFPKVFGYGLNKSARFASMGEGVFCCKCVKLEHKNLVFVSHGERYMKGFSERMEVFSVHFSDSYI</sequence>
<dbReference type="InterPro" id="IPR050216">
    <property type="entry name" value="LRR_domain-containing"/>
</dbReference>
<gene>
    <name evidence="3" type="primary">roco5</name>
    <name evidence="3" type="ORF">NGRA_2548</name>
</gene>
<dbReference type="EMBL" id="SBJO01000303">
    <property type="protein sequence ID" value="KAF9761580.1"/>
    <property type="molecule type" value="Genomic_DNA"/>
</dbReference>
<dbReference type="OrthoDB" id="2190652at2759"/>
<dbReference type="PANTHER" id="PTHR48051:SF46">
    <property type="entry name" value="LEUCINE RICH REPEAT-CONTAINING DOMAIN PROTEIN"/>
    <property type="match status" value="1"/>
</dbReference>
<dbReference type="PROSITE" id="PS51450">
    <property type="entry name" value="LRR"/>
    <property type="match status" value="2"/>
</dbReference>
<evidence type="ECO:0000313" key="4">
    <source>
        <dbReference type="Proteomes" id="UP000740883"/>
    </source>
</evidence>
<keyword evidence="3" id="KW-0808">Transferase</keyword>
<dbReference type="PANTHER" id="PTHR48051">
    <property type="match status" value="1"/>
</dbReference>
<dbReference type="SUPFAM" id="SSF52047">
    <property type="entry name" value="RNI-like"/>
    <property type="match status" value="1"/>
</dbReference>
<dbReference type="Gene3D" id="3.80.10.10">
    <property type="entry name" value="Ribonuclease Inhibitor"/>
    <property type="match status" value="1"/>
</dbReference>
<protein>
    <submittedName>
        <fullName evidence="3">Serine/threonine-protein kinase roco5</fullName>
    </submittedName>
</protein>
<comment type="caution">
    <text evidence="3">The sequence shown here is derived from an EMBL/GenBank/DDBJ whole genome shotgun (WGS) entry which is preliminary data.</text>
</comment>
<proteinExistence type="predicted"/>
<evidence type="ECO:0000256" key="1">
    <source>
        <dbReference type="ARBA" id="ARBA00022614"/>
    </source>
</evidence>
<dbReference type="GO" id="GO:0016301">
    <property type="term" value="F:kinase activity"/>
    <property type="evidence" value="ECO:0007669"/>
    <property type="project" value="UniProtKB-KW"/>
</dbReference>
<keyword evidence="3" id="KW-0418">Kinase</keyword>
<evidence type="ECO:0000256" key="2">
    <source>
        <dbReference type="ARBA" id="ARBA00022737"/>
    </source>
</evidence>
<keyword evidence="4" id="KW-1185">Reference proteome</keyword>
<keyword evidence="2" id="KW-0677">Repeat</keyword>